<gene>
    <name evidence="1" type="ORF">ACFPTR_00200</name>
</gene>
<dbReference type="Proteomes" id="UP001596143">
    <property type="component" value="Unassembled WGS sequence"/>
</dbReference>
<dbReference type="PANTHER" id="PTHR39186:SF1">
    <property type="entry name" value="DUF2071 DOMAIN-CONTAINING PROTEIN"/>
    <property type="match status" value="1"/>
</dbReference>
<dbReference type="RefSeq" id="WP_270896842.1">
    <property type="nucleotide sequence ID" value="NZ_JBHSPF010000002.1"/>
</dbReference>
<accession>A0ABW0U3N7</accession>
<evidence type="ECO:0000313" key="1">
    <source>
        <dbReference type="EMBL" id="MFC5627319.1"/>
    </source>
</evidence>
<dbReference type="SUPFAM" id="SSF160104">
    <property type="entry name" value="Acetoacetate decarboxylase-like"/>
    <property type="match status" value="1"/>
</dbReference>
<comment type="caution">
    <text evidence="1">The sequence shown here is derived from an EMBL/GenBank/DDBJ whole genome shotgun (WGS) entry which is preliminary data.</text>
</comment>
<dbReference type="EMBL" id="JBHSPF010000002">
    <property type="protein sequence ID" value="MFC5627319.1"/>
    <property type="molecule type" value="Genomic_DNA"/>
</dbReference>
<proteinExistence type="predicted"/>
<keyword evidence="2" id="KW-1185">Reference proteome</keyword>
<dbReference type="Gene3D" id="2.40.400.10">
    <property type="entry name" value="Acetoacetate decarboxylase-like"/>
    <property type="match status" value="1"/>
</dbReference>
<dbReference type="Pfam" id="PF09844">
    <property type="entry name" value="DUF2071"/>
    <property type="match status" value="1"/>
</dbReference>
<protein>
    <submittedName>
        <fullName evidence="1">YqjF family protein</fullName>
    </submittedName>
</protein>
<organism evidence="1 2">
    <name type="scientific">Aliibacillus thermotolerans</name>
    <dbReference type="NCBI Taxonomy" id="1834418"/>
    <lineage>
        <taxon>Bacteria</taxon>
        <taxon>Bacillati</taxon>
        <taxon>Bacillota</taxon>
        <taxon>Bacilli</taxon>
        <taxon>Bacillales</taxon>
        <taxon>Bacillaceae</taxon>
        <taxon>Aliibacillus</taxon>
    </lineage>
</organism>
<evidence type="ECO:0000313" key="2">
    <source>
        <dbReference type="Proteomes" id="UP001596143"/>
    </source>
</evidence>
<name>A0ABW0U3N7_9BACI</name>
<dbReference type="PANTHER" id="PTHR39186">
    <property type="entry name" value="DUF2071 FAMILY PROTEIN"/>
    <property type="match status" value="1"/>
</dbReference>
<dbReference type="InterPro" id="IPR018644">
    <property type="entry name" value="DUF2071"/>
</dbReference>
<reference evidence="2" key="1">
    <citation type="journal article" date="2019" name="Int. J. Syst. Evol. Microbiol.">
        <title>The Global Catalogue of Microorganisms (GCM) 10K type strain sequencing project: providing services to taxonomists for standard genome sequencing and annotation.</title>
        <authorList>
            <consortium name="The Broad Institute Genomics Platform"/>
            <consortium name="The Broad Institute Genome Sequencing Center for Infectious Disease"/>
            <person name="Wu L."/>
            <person name="Ma J."/>
        </authorList>
    </citation>
    <scope>NUCLEOTIDE SEQUENCE [LARGE SCALE GENOMIC DNA]</scope>
    <source>
        <strain evidence="2">CGMCC 1.15790</strain>
    </source>
</reference>
<dbReference type="InterPro" id="IPR023375">
    <property type="entry name" value="ADC_dom_sf"/>
</dbReference>
<sequence>MLLLNHCLQNVWVMTQTWRNVLFIHWPISPTMLRPLIPACLDIDTFQGNAWIGVVVFHMEGIYPRGWKHWSVTPSFPEINVRTYVTYHDEPGVYFLSLDVNNWASLHIAKRWYHLPYYRANVSLTEREEDFHFEGVRYHRSFSMKGTYTPTGESFYAYPGTLTHFLTERYTLYSSDWRGNVYHARIAHSPWRLQTSDLFLNQNSLFSFHSWTPLREKGLVHFSPGVDTRVFPIQKIHENTFV</sequence>